<reference evidence="1" key="1">
    <citation type="submission" date="2023-04" db="EMBL/GenBank/DDBJ databases">
        <title>Ambrosiozyma monospora NBRC 10751.</title>
        <authorList>
            <person name="Ichikawa N."/>
            <person name="Sato H."/>
            <person name="Tonouchi N."/>
        </authorList>
    </citation>
    <scope>NUCLEOTIDE SEQUENCE</scope>
    <source>
        <strain evidence="1">NBRC 10751</strain>
    </source>
</reference>
<proteinExistence type="predicted"/>
<sequence length="403" mass="44290">MSHINHPYSILARERSSRTTSSTSTNGSRTDSLFSRESSRSSSSSLMMMPTSPNNSNSKPTSNSNSNSTTISNPLNSPHPFNGLIGVEFPRHSQSVSNGTAVISTFNHDALSTISNSDSTESTITMKPDDNTVKVKTASPTSGDDQDKGEDPAIVQANHGIYSSAIKLVTHDDKKLSLIADDTRNLQRQFSLNYKSDLESNSNSNSRSCSSESVDATIKDQTPQIMVKKNRRKPPVLTPQEQEFQEAQQPVIVVNGSIENLGEHDPNQTGNQSFSNRPKSAIIPSSMAAIAYTNGIPRANHKHHNSEPSIRVPNFQSHSQFQALNPFYQQQHANSNSYSNASLKPGNPLQQQKRVSMSAAALDRMNQRSISPISPISSKPQLVPSSVKIVFFISFFIFRQRQW</sequence>
<dbReference type="EMBL" id="BSXS01004749">
    <property type="protein sequence ID" value="GME83429.1"/>
    <property type="molecule type" value="Genomic_DNA"/>
</dbReference>
<organism evidence="1 2">
    <name type="scientific">Ambrosiozyma monospora</name>
    <name type="common">Yeast</name>
    <name type="synonym">Endomycopsis monosporus</name>
    <dbReference type="NCBI Taxonomy" id="43982"/>
    <lineage>
        <taxon>Eukaryota</taxon>
        <taxon>Fungi</taxon>
        <taxon>Dikarya</taxon>
        <taxon>Ascomycota</taxon>
        <taxon>Saccharomycotina</taxon>
        <taxon>Pichiomycetes</taxon>
        <taxon>Pichiales</taxon>
        <taxon>Pichiaceae</taxon>
        <taxon>Ambrosiozyma</taxon>
    </lineage>
</organism>
<keyword evidence="2" id="KW-1185">Reference proteome</keyword>
<gene>
    <name evidence="1" type="ORF">Amon02_000616500</name>
</gene>
<accession>A0ACB5T839</accession>
<evidence type="ECO:0000313" key="2">
    <source>
        <dbReference type="Proteomes" id="UP001165064"/>
    </source>
</evidence>
<evidence type="ECO:0000313" key="1">
    <source>
        <dbReference type="EMBL" id="GME83429.1"/>
    </source>
</evidence>
<comment type="caution">
    <text evidence="1">The sequence shown here is derived from an EMBL/GenBank/DDBJ whole genome shotgun (WGS) entry which is preliminary data.</text>
</comment>
<protein>
    <submittedName>
        <fullName evidence="1">Unnamed protein product</fullName>
    </submittedName>
</protein>
<dbReference type="Proteomes" id="UP001165064">
    <property type="component" value="Unassembled WGS sequence"/>
</dbReference>
<name>A0ACB5T839_AMBMO</name>